<keyword evidence="2" id="KW-0012">Acyltransferase</keyword>
<dbReference type="GO" id="GO:0016747">
    <property type="term" value="F:acyltransferase activity, transferring groups other than amino-acyl groups"/>
    <property type="evidence" value="ECO:0007669"/>
    <property type="project" value="UniProtKB-ARBA"/>
</dbReference>
<evidence type="ECO:0000313" key="4">
    <source>
        <dbReference type="EMBL" id="KAL1562407.1"/>
    </source>
</evidence>
<reference evidence="4 5" key="1">
    <citation type="submission" date="2024-06" db="EMBL/GenBank/DDBJ databases">
        <title>A chromosome level genome sequence of Diviner's sage (Salvia divinorum).</title>
        <authorList>
            <person name="Ford S.A."/>
            <person name="Ro D.-K."/>
            <person name="Ness R.W."/>
            <person name="Phillips M.A."/>
        </authorList>
    </citation>
    <scope>NUCLEOTIDE SEQUENCE [LARGE SCALE GENOMIC DNA]</scope>
    <source>
        <strain evidence="4">SAF-2024a</strain>
        <tissue evidence="4">Leaf</tissue>
    </source>
</reference>
<evidence type="ECO:0000313" key="5">
    <source>
        <dbReference type="Proteomes" id="UP001567538"/>
    </source>
</evidence>
<dbReference type="InterPro" id="IPR051504">
    <property type="entry name" value="Plant_metabolite_acyltrans"/>
</dbReference>
<dbReference type="InterPro" id="IPR023213">
    <property type="entry name" value="CAT-like_dom_sf"/>
</dbReference>
<gene>
    <name evidence="4" type="ORF">AAHA92_04989</name>
</gene>
<evidence type="ECO:0000256" key="2">
    <source>
        <dbReference type="ARBA" id="ARBA00023315"/>
    </source>
</evidence>
<dbReference type="EMBL" id="JBEAFC010000003">
    <property type="protein sequence ID" value="KAL1562407.1"/>
    <property type="molecule type" value="Genomic_DNA"/>
</dbReference>
<keyword evidence="3" id="KW-0472">Membrane</keyword>
<sequence length="458" mass="50421">MSSAATVTVVERCAISPPPRSIPPATLPLTFFDIPWLFFSPSQPIFFFASASASQTAVPKLKHSLSLALTHFFPLAGKLVVPAALSAEPHLEYNETDSVLLIVAAAADGGVFKNLAGNHRRSGGDFRRLVPEMGGGDGQKCPVLGVQITVFPEIGISIGFTLRNVGADWRTFNNFLKEWAWICKNGAGGRHVAFHDRSVILDSSGLRSFFLTEFWKMKNNNNIRALDYSSKSNDKEDILRATFVLGPKEMGEIKKWILIRSELVLGSTQLLLSPYVVACAFIWVCWMKTHWCMEVRRGGEVHYFGFIAGGLTRLPFAVPSNYAGNCVGFGRAAARRGELVGEDGVVYAAKAIGDTVKKLNLGMLDGARNWISEWEALRESELHITVSGSPKLDLYELDFGWGRPLKFEEVSIHNHNAISLTESRELIGGIEIGVALPPLKMDAFTTLFNAPLRYNIFV</sequence>
<dbReference type="Gene3D" id="3.30.559.10">
    <property type="entry name" value="Chloramphenicol acetyltransferase-like domain"/>
    <property type="match status" value="2"/>
</dbReference>
<keyword evidence="3" id="KW-0812">Transmembrane</keyword>
<dbReference type="Proteomes" id="UP001567538">
    <property type="component" value="Unassembled WGS sequence"/>
</dbReference>
<organism evidence="4 5">
    <name type="scientific">Salvia divinorum</name>
    <name type="common">Maria pastora</name>
    <name type="synonym">Diviner's sage</name>
    <dbReference type="NCBI Taxonomy" id="28513"/>
    <lineage>
        <taxon>Eukaryota</taxon>
        <taxon>Viridiplantae</taxon>
        <taxon>Streptophyta</taxon>
        <taxon>Embryophyta</taxon>
        <taxon>Tracheophyta</taxon>
        <taxon>Spermatophyta</taxon>
        <taxon>Magnoliopsida</taxon>
        <taxon>eudicotyledons</taxon>
        <taxon>Gunneridae</taxon>
        <taxon>Pentapetalae</taxon>
        <taxon>asterids</taxon>
        <taxon>lamiids</taxon>
        <taxon>Lamiales</taxon>
        <taxon>Lamiaceae</taxon>
        <taxon>Nepetoideae</taxon>
        <taxon>Mentheae</taxon>
        <taxon>Salviinae</taxon>
        <taxon>Salvia</taxon>
        <taxon>Salvia subgen. Calosphace</taxon>
    </lineage>
</organism>
<dbReference type="AlphaFoldDB" id="A0ABD1I1Z4"/>
<keyword evidence="5" id="KW-1185">Reference proteome</keyword>
<proteinExistence type="predicted"/>
<keyword evidence="1" id="KW-0808">Transferase</keyword>
<keyword evidence="3" id="KW-1133">Transmembrane helix</keyword>
<dbReference type="PANTHER" id="PTHR31625">
    <property type="match status" value="1"/>
</dbReference>
<name>A0ABD1I1Z4_SALDI</name>
<accession>A0ABD1I1Z4</accession>
<evidence type="ECO:0000256" key="1">
    <source>
        <dbReference type="ARBA" id="ARBA00022679"/>
    </source>
</evidence>
<protein>
    <submittedName>
        <fullName evidence="4">Phenolic glucoside malonyltransferase 1-like</fullName>
    </submittedName>
</protein>
<feature type="transmembrane region" description="Helical" evidence="3">
    <location>
        <begin position="270"/>
        <end position="287"/>
    </location>
</feature>
<dbReference type="Pfam" id="PF02458">
    <property type="entry name" value="Transferase"/>
    <property type="match status" value="1"/>
</dbReference>
<comment type="caution">
    <text evidence="4">The sequence shown here is derived from an EMBL/GenBank/DDBJ whole genome shotgun (WGS) entry which is preliminary data.</text>
</comment>
<evidence type="ECO:0000256" key="3">
    <source>
        <dbReference type="SAM" id="Phobius"/>
    </source>
</evidence>